<protein>
    <recommendedName>
        <fullName evidence="7">OmpA-like domain-containing protein</fullName>
    </recommendedName>
</protein>
<dbReference type="Gene3D" id="3.30.1330.60">
    <property type="entry name" value="OmpA-like domain"/>
    <property type="match status" value="1"/>
</dbReference>
<dbReference type="Proteomes" id="UP001501671">
    <property type="component" value="Unassembled WGS sequence"/>
</dbReference>
<dbReference type="PANTHER" id="PTHR30329">
    <property type="entry name" value="STATOR ELEMENT OF FLAGELLAR MOTOR COMPLEX"/>
    <property type="match status" value="1"/>
</dbReference>
<name>A0ABP8HP92_9BURK</name>
<organism evidence="8 9">
    <name type="scientific">Pigmentiphaga soli</name>
    <dbReference type="NCBI Taxonomy" id="1007095"/>
    <lineage>
        <taxon>Bacteria</taxon>
        <taxon>Pseudomonadati</taxon>
        <taxon>Pseudomonadota</taxon>
        <taxon>Betaproteobacteria</taxon>
        <taxon>Burkholderiales</taxon>
        <taxon>Alcaligenaceae</taxon>
        <taxon>Pigmentiphaga</taxon>
    </lineage>
</organism>
<dbReference type="PRINTS" id="PR01021">
    <property type="entry name" value="OMPADOMAIN"/>
</dbReference>
<dbReference type="InterPro" id="IPR050330">
    <property type="entry name" value="Bact_OuterMem_StrucFunc"/>
</dbReference>
<feature type="chain" id="PRO_5046887222" description="OmpA-like domain-containing protein" evidence="6">
    <location>
        <begin position="30"/>
        <end position="209"/>
    </location>
</feature>
<dbReference type="PANTHER" id="PTHR30329:SF21">
    <property type="entry name" value="LIPOPROTEIN YIAD-RELATED"/>
    <property type="match status" value="1"/>
</dbReference>
<evidence type="ECO:0000259" key="7">
    <source>
        <dbReference type="PROSITE" id="PS51123"/>
    </source>
</evidence>
<keyword evidence="9" id="KW-1185">Reference proteome</keyword>
<dbReference type="SUPFAM" id="SSF103088">
    <property type="entry name" value="OmpA-like"/>
    <property type="match status" value="1"/>
</dbReference>
<comment type="subcellular location">
    <subcellularLocation>
        <location evidence="1">Cell outer membrane</location>
    </subcellularLocation>
</comment>
<dbReference type="InterPro" id="IPR006690">
    <property type="entry name" value="OMPA-like_CS"/>
</dbReference>
<dbReference type="PROSITE" id="PS51123">
    <property type="entry name" value="OMPA_2"/>
    <property type="match status" value="1"/>
</dbReference>
<dbReference type="Pfam" id="PF00691">
    <property type="entry name" value="OmpA"/>
    <property type="match status" value="1"/>
</dbReference>
<evidence type="ECO:0000256" key="2">
    <source>
        <dbReference type="ARBA" id="ARBA00023136"/>
    </source>
</evidence>
<keyword evidence="6" id="KW-0732">Signal</keyword>
<reference evidence="9" key="1">
    <citation type="journal article" date="2019" name="Int. J. Syst. Evol. Microbiol.">
        <title>The Global Catalogue of Microorganisms (GCM) 10K type strain sequencing project: providing services to taxonomists for standard genome sequencing and annotation.</title>
        <authorList>
            <consortium name="The Broad Institute Genomics Platform"/>
            <consortium name="The Broad Institute Genome Sequencing Center for Infectious Disease"/>
            <person name="Wu L."/>
            <person name="Ma J."/>
        </authorList>
    </citation>
    <scope>NUCLEOTIDE SEQUENCE [LARGE SCALE GENOMIC DNA]</scope>
    <source>
        <strain evidence="9">JCM 17666</strain>
    </source>
</reference>
<evidence type="ECO:0000256" key="6">
    <source>
        <dbReference type="SAM" id="SignalP"/>
    </source>
</evidence>
<dbReference type="InterPro" id="IPR006664">
    <property type="entry name" value="OMP_bac"/>
</dbReference>
<dbReference type="InterPro" id="IPR006665">
    <property type="entry name" value="OmpA-like"/>
</dbReference>
<dbReference type="InterPro" id="IPR036737">
    <property type="entry name" value="OmpA-like_sf"/>
</dbReference>
<feature type="domain" description="OmpA-like" evidence="7">
    <location>
        <begin position="93"/>
        <end position="209"/>
    </location>
</feature>
<keyword evidence="2 4" id="KW-0472">Membrane</keyword>
<proteinExistence type="predicted"/>
<evidence type="ECO:0000256" key="1">
    <source>
        <dbReference type="ARBA" id="ARBA00004442"/>
    </source>
</evidence>
<keyword evidence="3" id="KW-0998">Cell outer membrane</keyword>
<dbReference type="PROSITE" id="PS01068">
    <property type="entry name" value="OMPA_1"/>
    <property type="match status" value="1"/>
</dbReference>
<comment type="caution">
    <text evidence="8">The sequence shown here is derived from an EMBL/GenBank/DDBJ whole genome shotgun (WGS) entry which is preliminary data.</text>
</comment>
<gene>
    <name evidence="8" type="ORF">GCM10023144_43870</name>
</gene>
<evidence type="ECO:0000313" key="9">
    <source>
        <dbReference type="Proteomes" id="UP001501671"/>
    </source>
</evidence>
<evidence type="ECO:0000313" key="8">
    <source>
        <dbReference type="EMBL" id="GAA4342164.1"/>
    </source>
</evidence>
<accession>A0ABP8HP92</accession>
<dbReference type="EMBL" id="BAABFO010000032">
    <property type="protein sequence ID" value="GAA4342164.1"/>
    <property type="molecule type" value="Genomic_DNA"/>
</dbReference>
<feature type="signal peptide" evidence="6">
    <location>
        <begin position="1"/>
        <end position="29"/>
    </location>
</feature>
<dbReference type="CDD" id="cd07185">
    <property type="entry name" value="OmpA_C-like"/>
    <property type="match status" value="1"/>
</dbReference>
<evidence type="ECO:0000256" key="5">
    <source>
        <dbReference type="SAM" id="MobiDB-lite"/>
    </source>
</evidence>
<feature type="region of interest" description="Disordered" evidence="5">
    <location>
        <begin position="68"/>
        <end position="89"/>
    </location>
</feature>
<dbReference type="RefSeq" id="WP_345252073.1">
    <property type="nucleotide sequence ID" value="NZ_BAABFO010000032.1"/>
</dbReference>
<sequence length="209" mass="21838">MHQGFSRHRHALRFGGALFAAWLPLAALAADFGDKTPSVVDFIDQLKGDDASVNDGVHTRGFNLRPGAASQATAVPPGASVPAEAPPANVPAAPAAAPSVSIQVKFDFGSDRVAGASRQAVENLATALQSDALRDRSFLIVGHTDAVGSAEYNQHLSERRAAAVKSFLVQQGVEPSRLKTAGRGFSQLLDPANPNSAANRRVEVIAQRG</sequence>
<evidence type="ECO:0000256" key="3">
    <source>
        <dbReference type="ARBA" id="ARBA00023237"/>
    </source>
</evidence>
<evidence type="ECO:0000256" key="4">
    <source>
        <dbReference type="PROSITE-ProRule" id="PRU00473"/>
    </source>
</evidence>